<feature type="domain" description="N-acetyltransferase" evidence="1">
    <location>
        <begin position="9"/>
        <end position="153"/>
    </location>
</feature>
<dbReference type="EMBL" id="JBHTMA010000005">
    <property type="protein sequence ID" value="MFD1226010.1"/>
    <property type="molecule type" value="Genomic_DNA"/>
</dbReference>
<evidence type="ECO:0000313" key="3">
    <source>
        <dbReference type="Proteomes" id="UP001597263"/>
    </source>
</evidence>
<dbReference type="InterPro" id="IPR000182">
    <property type="entry name" value="GNAT_dom"/>
</dbReference>
<dbReference type="Proteomes" id="UP001597263">
    <property type="component" value="Unassembled WGS sequence"/>
</dbReference>
<protein>
    <submittedName>
        <fullName evidence="2">GNAT family N-acetyltransferase</fullName>
        <ecNumber evidence="2">2.3.-.-</ecNumber>
    </submittedName>
</protein>
<reference evidence="3" key="1">
    <citation type="journal article" date="2019" name="Int. J. Syst. Evol. Microbiol.">
        <title>The Global Catalogue of Microorganisms (GCM) 10K type strain sequencing project: providing services to taxonomists for standard genome sequencing and annotation.</title>
        <authorList>
            <consortium name="The Broad Institute Genomics Platform"/>
            <consortium name="The Broad Institute Genome Sequencing Center for Infectious Disease"/>
            <person name="Wu L."/>
            <person name="Ma J."/>
        </authorList>
    </citation>
    <scope>NUCLEOTIDE SEQUENCE [LARGE SCALE GENOMIC DNA]</scope>
    <source>
        <strain evidence="3">CCUG 49584</strain>
    </source>
</reference>
<dbReference type="EC" id="2.3.-.-" evidence="2"/>
<dbReference type="SUPFAM" id="SSF55729">
    <property type="entry name" value="Acyl-CoA N-acyltransferases (Nat)"/>
    <property type="match status" value="1"/>
</dbReference>
<comment type="caution">
    <text evidence="2">The sequence shown here is derived from an EMBL/GenBank/DDBJ whole genome shotgun (WGS) entry which is preliminary data.</text>
</comment>
<keyword evidence="2" id="KW-0808">Transferase</keyword>
<keyword evidence="2" id="KW-0012">Acyltransferase</keyword>
<dbReference type="InterPro" id="IPR016181">
    <property type="entry name" value="Acyl_CoA_acyltransferase"/>
</dbReference>
<evidence type="ECO:0000313" key="2">
    <source>
        <dbReference type="EMBL" id="MFD1226010.1"/>
    </source>
</evidence>
<accession>A0ABW3UYT7</accession>
<proteinExistence type="predicted"/>
<name>A0ABW3UYT7_9HYPH</name>
<dbReference type="Gene3D" id="3.40.630.30">
    <property type="match status" value="1"/>
</dbReference>
<dbReference type="RefSeq" id="WP_289387906.1">
    <property type="nucleotide sequence ID" value="NZ_JAUCBM010000007.1"/>
</dbReference>
<keyword evidence="3" id="KW-1185">Reference proteome</keyword>
<sequence length="175" mass="18975">MSHSPVKQFDIRPVREQDRSQIDGVIAAAFNGNDEVRLVRQLVADNDVVLELVAEAEDAIIGHILFSRLWIEQADSRLAAVALAPLAVLPDHQRAGVGHALMKEAHRLLVQQGEKLSVVLGDPAYYGSFGYSVEGAAGFKSAYPAQYLQAKCLTDNDPCQSVQGQLIYASAFGDN</sequence>
<dbReference type="PROSITE" id="PS51186">
    <property type="entry name" value="GNAT"/>
    <property type="match status" value="1"/>
</dbReference>
<organism evidence="2 3">
    <name type="scientific">Pseudochrobactrum kiredjianiae</name>
    <dbReference type="NCBI Taxonomy" id="386305"/>
    <lineage>
        <taxon>Bacteria</taxon>
        <taxon>Pseudomonadati</taxon>
        <taxon>Pseudomonadota</taxon>
        <taxon>Alphaproteobacteria</taxon>
        <taxon>Hyphomicrobiales</taxon>
        <taxon>Brucellaceae</taxon>
        <taxon>Pseudochrobactrum</taxon>
    </lineage>
</organism>
<dbReference type="GO" id="GO:0016746">
    <property type="term" value="F:acyltransferase activity"/>
    <property type="evidence" value="ECO:0007669"/>
    <property type="project" value="UniProtKB-KW"/>
</dbReference>
<evidence type="ECO:0000259" key="1">
    <source>
        <dbReference type="PROSITE" id="PS51186"/>
    </source>
</evidence>
<gene>
    <name evidence="2" type="ORF">ACFQ35_02310</name>
</gene>
<dbReference type="Pfam" id="PF13527">
    <property type="entry name" value="Acetyltransf_9"/>
    <property type="match status" value="1"/>
</dbReference>